<organism evidence="3 4">
    <name type="scientific">Rhodopirellula halodulae</name>
    <dbReference type="NCBI Taxonomy" id="2894198"/>
    <lineage>
        <taxon>Bacteria</taxon>
        <taxon>Pseudomonadati</taxon>
        <taxon>Planctomycetota</taxon>
        <taxon>Planctomycetia</taxon>
        <taxon>Pirellulales</taxon>
        <taxon>Pirellulaceae</taxon>
        <taxon>Rhodopirellula</taxon>
    </lineage>
</organism>
<gene>
    <name evidence="3" type="ORF">LOC71_10110</name>
</gene>
<dbReference type="PANTHER" id="PTHR31793:SF37">
    <property type="entry name" value="ACYL-COA THIOESTER HYDROLASE YBGC"/>
    <property type="match status" value="1"/>
</dbReference>
<dbReference type="Proteomes" id="UP001430306">
    <property type="component" value="Unassembled WGS sequence"/>
</dbReference>
<dbReference type="InterPro" id="IPR050563">
    <property type="entry name" value="4-hydroxybenzoyl-CoA_TE"/>
</dbReference>
<dbReference type="Pfam" id="PF13279">
    <property type="entry name" value="4HBT_2"/>
    <property type="match status" value="1"/>
</dbReference>
<dbReference type="InterPro" id="IPR006684">
    <property type="entry name" value="YbgC/YbaW"/>
</dbReference>
<dbReference type="SUPFAM" id="SSF54637">
    <property type="entry name" value="Thioesterase/thiol ester dehydrase-isomerase"/>
    <property type="match status" value="1"/>
</dbReference>
<dbReference type="InterPro" id="IPR029069">
    <property type="entry name" value="HotDog_dom_sf"/>
</dbReference>
<dbReference type="CDD" id="cd00586">
    <property type="entry name" value="4HBT"/>
    <property type="match status" value="1"/>
</dbReference>
<dbReference type="PIRSF" id="PIRSF003230">
    <property type="entry name" value="YbgC"/>
    <property type="match status" value="1"/>
</dbReference>
<dbReference type="RefSeq" id="WP_230273495.1">
    <property type="nucleotide sequence ID" value="NZ_JAJKFW010000022.1"/>
</dbReference>
<sequence length="132" mass="15536">MSDSPLTHVYRFRVAYQETDGQRRVHHANYLNYFERGRVEMLRDLGHNYKSIEDDGRMLVVAEMNVRYMAPAEFDDCLELTTTVTEVRKVRMRHRYQIHRDGQLLVEAVSVIACIDRSGKLTRLPKLDPQPQ</sequence>
<comment type="similarity">
    <text evidence="1">Belongs to the 4-hydroxybenzoyl-CoA thioesterase family.</text>
</comment>
<name>A0ABS8NGF2_9BACT</name>
<accession>A0ABS8NGF2</accession>
<protein>
    <submittedName>
        <fullName evidence="3">Acyl-CoA thioesterase</fullName>
    </submittedName>
</protein>
<comment type="caution">
    <text evidence="3">The sequence shown here is derived from an EMBL/GenBank/DDBJ whole genome shotgun (WGS) entry which is preliminary data.</text>
</comment>
<evidence type="ECO:0000256" key="1">
    <source>
        <dbReference type="ARBA" id="ARBA00005953"/>
    </source>
</evidence>
<evidence type="ECO:0000313" key="4">
    <source>
        <dbReference type="Proteomes" id="UP001430306"/>
    </source>
</evidence>
<evidence type="ECO:0000256" key="2">
    <source>
        <dbReference type="ARBA" id="ARBA00022801"/>
    </source>
</evidence>
<evidence type="ECO:0000313" key="3">
    <source>
        <dbReference type="EMBL" id="MCC9642629.1"/>
    </source>
</evidence>
<keyword evidence="4" id="KW-1185">Reference proteome</keyword>
<dbReference type="EMBL" id="JAJKFW010000022">
    <property type="protein sequence ID" value="MCC9642629.1"/>
    <property type="molecule type" value="Genomic_DNA"/>
</dbReference>
<reference evidence="3" key="1">
    <citation type="submission" date="2021-11" db="EMBL/GenBank/DDBJ databases">
        <title>Genome sequence.</title>
        <authorList>
            <person name="Sun Q."/>
        </authorList>
    </citation>
    <scope>NUCLEOTIDE SEQUENCE</scope>
    <source>
        <strain evidence="3">JC740</strain>
    </source>
</reference>
<proteinExistence type="inferred from homology"/>
<keyword evidence="2" id="KW-0378">Hydrolase</keyword>
<dbReference type="PANTHER" id="PTHR31793">
    <property type="entry name" value="4-HYDROXYBENZOYL-COA THIOESTERASE FAMILY MEMBER"/>
    <property type="match status" value="1"/>
</dbReference>
<dbReference type="NCBIfam" id="TIGR00051">
    <property type="entry name" value="YbgC/FadM family acyl-CoA thioesterase"/>
    <property type="match status" value="1"/>
</dbReference>
<dbReference type="Gene3D" id="3.10.129.10">
    <property type="entry name" value="Hotdog Thioesterase"/>
    <property type="match status" value="1"/>
</dbReference>